<dbReference type="PANTHER" id="PTHR23429:SF0">
    <property type="entry name" value="GLUCOSE-6-PHOSPHATE 1-DEHYDROGENASE"/>
    <property type="match status" value="1"/>
</dbReference>
<feature type="binding site" evidence="7">
    <location>
        <position position="169"/>
    </location>
    <ligand>
        <name>substrate</name>
    </ligand>
</feature>
<feature type="binding site" evidence="7">
    <location>
        <position position="207"/>
    </location>
    <ligand>
        <name>substrate</name>
    </ligand>
</feature>
<organism evidence="10 11">
    <name type="scientific">Rhodanobacter glycinis</name>
    <dbReference type="NCBI Taxonomy" id="582702"/>
    <lineage>
        <taxon>Bacteria</taxon>
        <taxon>Pseudomonadati</taxon>
        <taxon>Pseudomonadota</taxon>
        <taxon>Gammaproteobacteria</taxon>
        <taxon>Lysobacterales</taxon>
        <taxon>Rhodanobacteraceae</taxon>
        <taxon>Rhodanobacter</taxon>
    </lineage>
</organism>
<dbReference type="PRINTS" id="PR00079">
    <property type="entry name" value="G6PDHDRGNASE"/>
</dbReference>
<keyword evidence="11" id="KW-1185">Reference proteome</keyword>
<dbReference type="SUPFAM" id="SSF55347">
    <property type="entry name" value="Glyceraldehyde-3-phosphate dehydrogenase-like, C-terminal domain"/>
    <property type="match status" value="1"/>
</dbReference>
<dbReference type="InterPro" id="IPR036291">
    <property type="entry name" value="NAD(P)-bd_dom_sf"/>
</dbReference>
<dbReference type="InterPro" id="IPR019796">
    <property type="entry name" value="G6P_DH_AS"/>
</dbReference>
<dbReference type="GO" id="GO:0050661">
    <property type="term" value="F:NADP binding"/>
    <property type="evidence" value="ECO:0007669"/>
    <property type="project" value="UniProtKB-UniRule"/>
</dbReference>
<dbReference type="Pfam" id="PF02781">
    <property type="entry name" value="G6PD_C"/>
    <property type="match status" value="1"/>
</dbReference>
<comment type="caution">
    <text evidence="7">Lacks conserved residue(s) required for the propagation of feature annotation.</text>
</comment>
<evidence type="ECO:0000259" key="8">
    <source>
        <dbReference type="Pfam" id="PF00479"/>
    </source>
</evidence>
<evidence type="ECO:0000313" key="10">
    <source>
        <dbReference type="EMBL" id="SFK63074.1"/>
    </source>
</evidence>
<dbReference type="HAMAP" id="MF_00966">
    <property type="entry name" value="G6PD"/>
    <property type="match status" value="1"/>
</dbReference>
<dbReference type="EMBL" id="FOSR01000004">
    <property type="protein sequence ID" value="SFK63074.1"/>
    <property type="molecule type" value="Genomic_DNA"/>
</dbReference>
<evidence type="ECO:0000256" key="7">
    <source>
        <dbReference type="HAMAP-Rule" id="MF_00966"/>
    </source>
</evidence>
<name>A0A1I4B314_9GAMM</name>
<dbReference type="RefSeq" id="WP_092702708.1">
    <property type="nucleotide sequence ID" value="NZ_FOSR01000004.1"/>
</dbReference>
<dbReference type="UniPathway" id="UPA00115">
    <property type="reaction ID" value="UER00408"/>
</dbReference>
<evidence type="ECO:0000256" key="4">
    <source>
        <dbReference type="ARBA" id="ARBA00022857"/>
    </source>
</evidence>
<protein>
    <recommendedName>
        <fullName evidence="7">Glucose-6-phosphate 1-dehydrogenase</fullName>
        <shortName evidence="7">G6PD</shortName>
        <ecNumber evidence="7">1.1.1.49</ecNumber>
    </recommendedName>
</protein>
<gene>
    <name evidence="7" type="primary">zwf</name>
    <name evidence="10" type="ORF">SAMN05192579_104256</name>
</gene>
<feature type="binding site" evidence="7">
    <location>
        <position position="226"/>
    </location>
    <ligand>
        <name>substrate</name>
    </ligand>
</feature>
<dbReference type="PANTHER" id="PTHR23429">
    <property type="entry name" value="GLUCOSE-6-PHOSPHATE 1-DEHYDROGENASE G6PD"/>
    <property type="match status" value="1"/>
</dbReference>
<evidence type="ECO:0000313" key="11">
    <source>
        <dbReference type="Proteomes" id="UP000198725"/>
    </source>
</evidence>
<dbReference type="PIRSF" id="PIRSF000110">
    <property type="entry name" value="G6PD"/>
    <property type="match status" value="1"/>
</dbReference>
<dbReference type="AlphaFoldDB" id="A0A1I4B314"/>
<dbReference type="InterPro" id="IPR001282">
    <property type="entry name" value="G6P_DH"/>
</dbReference>
<dbReference type="GO" id="GO:0005829">
    <property type="term" value="C:cytosol"/>
    <property type="evidence" value="ECO:0007669"/>
    <property type="project" value="TreeGrafter"/>
</dbReference>
<proteinExistence type="inferred from homology"/>
<comment type="catalytic activity">
    <reaction evidence="7">
        <text>D-glucose 6-phosphate + NADP(+) = 6-phospho-D-glucono-1,5-lactone + NADPH + H(+)</text>
        <dbReference type="Rhea" id="RHEA:15841"/>
        <dbReference type="ChEBI" id="CHEBI:15378"/>
        <dbReference type="ChEBI" id="CHEBI:57783"/>
        <dbReference type="ChEBI" id="CHEBI:57955"/>
        <dbReference type="ChEBI" id="CHEBI:58349"/>
        <dbReference type="ChEBI" id="CHEBI:61548"/>
        <dbReference type="EC" id="1.1.1.49"/>
    </reaction>
</comment>
<feature type="domain" description="Glucose-6-phosphate dehydrogenase C-terminal" evidence="9">
    <location>
        <begin position="180"/>
        <end position="470"/>
    </location>
</feature>
<dbReference type="Gene3D" id="3.40.50.720">
    <property type="entry name" value="NAD(P)-binding Rossmann-like Domain"/>
    <property type="match status" value="1"/>
</dbReference>
<dbReference type="NCBIfam" id="NF009492">
    <property type="entry name" value="PRK12853.1-3"/>
    <property type="match status" value="1"/>
</dbReference>
<keyword evidence="3 7" id="KW-0313">Glucose metabolism</keyword>
<dbReference type="NCBIfam" id="TIGR00871">
    <property type="entry name" value="zwf"/>
    <property type="match status" value="1"/>
</dbReference>
<sequence>MSDTTLVILGATGDLTQRLLMPALYRLHRLGLTKDLRILGYAMEKWSRERFENHIHKALKSFAPDYTEAQWKRFSKQLDYVGGQLDPDDLGRIKDKLTPSTLFYMALPPPLFGPASQALGEAGLASAPRGGWRRLVVEKPFGTDLASAKQLRAQMHAHWEENQILRIDHFLGKEATQNLMVFRFANRFLEPVWNAQHIAQVQITYAETLGVEKRAGYYDHAGALRDMLQNHLMQLFSLAAIEPLSCWDADVLRDHKVEVLRSVKPITARNVDKHAVRGQYRAGKAGRKKLAGYRSEPGIPKGSNTETFAALRLEIDNWRWQGVPFYLRSGKRLASNCSEIAVQFRDVPGPLPGGVKAENNWMVFRMKPEQGMDLIANAKLPGLELDGHQVTLSAPYVKAGENEFSAYEQLLMDAIEGDRSHFLRFDEVEWAWRLLEPVLKRWQKGAPDFYAAGSDGPSTQDRLLDSGQHWRPVAIADGDDA</sequence>
<dbReference type="EC" id="1.1.1.49" evidence="7"/>
<feature type="active site" description="Proton acceptor" evidence="7">
    <location>
        <position position="231"/>
    </location>
</feature>
<feature type="binding site" evidence="7">
    <location>
        <position position="173"/>
    </location>
    <ligand>
        <name>substrate</name>
    </ligand>
</feature>
<feature type="binding site" evidence="7">
    <location>
        <position position="139"/>
    </location>
    <ligand>
        <name>NADP(+)</name>
        <dbReference type="ChEBI" id="CHEBI:58349"/>
    </ligand>
</feature>
<evidence type="ECO:0000259" key="9">
    <source>
        <dbReference type="Pfam" id="PF02781"/>
    </source>
</evidence>
<dbReference type="Gene3D" id="3.30.360.10">
    <property type="entry name" value="Dihydrodipicolinate Reductase, domain 2"/>
    <property type="match status" value="1"/>
</dbReference>
<dbReference type="InterPro" id="IPR022674">
    <property type="entry name" value="G6P_DH_NAD-bd"/>
</dbReference>
<comment type="similarity">
    <text evidence="2 7">Belongs to the glucose-6-phosphate dehydrogenase family.</text>
</comment>
<evidence type="ECO:0000256" key="2">
    <source>
        <dbReference type="ARBA" id="ARBA00009975"/>
    </source>
</evidence>
<evidence type="ECO:0000256" key="6">
    <source>
        <dbReference type="ARBA" id="ARBA00023277"/>
    </source>
</evidence>
<dbReference type="GO" id="GO:0009051">
    <property type="term" value="P:pentose-phosphate shunt, oxidative branch"/>
    <property type="evidence" value="ECO:0007669"/>
    <property type="project" value="TreeGrafter"/>
</dbReference>
<dbReference type="InterPro" id="IPR022675">
    <property type="entry name" value="G6P_DH_C"/>
</dbReference>
<evidence type="ECO:0000256" key="3">
    <source>
        <dbReference type="ARBA" id="ARBA00022526"/>
    </source>
</evidence>
<keyword evidence="4 7" id="KW-0521">NADP</keyword>
<keyword evidence="6 7" id="KW-0119">Carbohydrate metabolism</keyword>
<dbReference type="Proteomes" id="UP000198725">
    <property type="component" value="Unassembled WGS sequence"/>
</dbReference>
<reference evidence="11" key="1">
    <citation type="submission" date="2016-10" db="EMBL/GenBank/DDBJ databases">
        <authorList>
            <person name="Varghese N."/>
            <person name="Submissions S."/>
        </authorList>
    </citation>
    <scope>NUCLEOTIDE SEQUENCE [LARGE SCALE GENOMIC DNA]</scope>
    <source>
        <strain evidence="11">MO64</strain>
    </source>
</reference>
<dbReference type="Pfam" id="PF00479">
    <property type="entry name" value="G6PD_N"/>
    <property type="match status" value="1"/>
</dbReference>
<dbReference type="PROSITE" id="PS00069">
    <property type="entry name" value="G6P_DEHYDROGENASE"/>
    <property type="match status" value="1"/>
</dbReference>
<dbReference type="GO" id="GO:0004345">
    <property type="term" value="F:glucose-6-phosphate dehydrogenase activity"/>
    <property type="evidence" value="ECO:0007669"/>
    <property type="project" value="UniProtKB-UniRule"/>
</dbReference>
<keyword evidence="5 7" id="KW-0560">Oxidoreductase</keyword>
<feature type="domain" description="Glucose-6-phosphate dehydrogenase NAD-binding" evidence="8">
    <location>
        <begin position="7"/>
        <end position="178"/>
    </location>
</feature>
<dbReference type="SUPFAM" id="SSF51735">
    <property type="entry name" value="NAD(P)-binding Rossmann-fold domains"/>
    <property type="match status" value="1"/>
</dbReference>
<dbReference type="GO" id="GO:0006006">
    <property type="term" value="P:glucose metabolic process"/>
    <property type="evidence" value="ECO:0007669"/>
    <property type="project" value="UniProtKB-KW"/>
</dbReference>
<evidence type="ECO:0000256" key="1">
    <source>
        <dbReference type="ARBA" id="ARBA00004937"/>
    </source>
</evidence>
<comment type="function">
    <text evidence="7">Catalyzes the oxidation of glucose 6-phosphate to 6-phosphogluconolactone.</text>
</comment>
<accession>A0A1I4B314</accession>
<evidence type="ECO:0000256" key="5">
    <source>
        <dbReference type="ARBA" id="ARBA00023002"/>
    </source>
</evidence>
<comment type="pathway">
    <text evidence="1 7">Carbohydrate degradation; pentose phosphate pathway; D-ribulose 5-phosphate from D-glucose 6-phosphate (oxidative stage): step 1/3.</text>
</comment>
<feature type="binding site" evidence="7">
    <location>
        <position position="331"/>
    </location>
    <ligand>
        <name>substrate</name>
    </ligand>
</feature>